<dbReference type="InterPro" id="IPR016195">
    <property type="entry name" value="Pol/histidinol_Pase-like"/>
</dbReference>
<evidence type="ECO:0000256" key="5">
    <source>
        <dbReference type="ARBA" id="ARBA00022932"/>
    </source>
</evidence>
<keyword evidence="3" id="KW-0548">Nucleotidyltransferase</keyword>
<organism evidence="8 9">
    <name type="scientific">Candidatus Polarisedimenticola svalbardensis</name>
    <dbReference type="NCBI Taxonomy" id="2886004"/>
    <lineage>
        <taxon>Bacteria</taxon>
        <taxon>Pseudomonadati</taxon>
        <taxon>Acidobacteriota</taxon>
        <taxon>Candidatus Polarisedimenticolia</taxon>
        <taxon>Candidatus Polarisedimenticolales</taxon>
        <taxon>Candidatus Polarisedimenticolaceae</taxon>
        <taxon>Candidatus Polarisedimenticola</taxon>
    </lineage>
</organism>
<dbReference type="Gene3D" id="3.20.20.140">
    <property type="entry name" value="Metal-dependent hydrolases"/>
    <property type="match status" value="1"/>
</dbReference>
<dbReference type="Proteomes" id="UP000648239">
    <property type="component" value="Unassembled WGS sequence"/>
</dbReference>
<evidence type="ECO:0000256" key="2">
    <source>
        <dbReference type="ARBA" id="ARBA00022679"/>
    </source>
</evidence>
<evidence type="ECO:0000256" key="3">
    <source>
        <dbReference type="ARBA" id="ARBA00022695"/>
    </source>
</evidence>
<dbReference type="InterPro" id="IPR004013">
    <property type="entry name" value="PHP_dom"/>
</dbReference>
<dbReference type="SMART" id="SM00481">
    <property type="entry name" value="POLIIIAc"/>
    <property type="match status" value="1"/>
</dbReference>
<dbReference type="AlphaFoldDB" id="A0A8J7CDC3"/>
<dbReference type="InterPro" id="IPR029460">
    <property type="entry name" value="DNAPol_HHH"/>
</dbReference>
<dbReference type="EMBL" id="JACXWD010000034">
    <property type="protein sequence ID" value="MBD3868532.1"/>
    <property type="molecule type" value="Genomic_DNA"/>
</dbReference>
<protein>
    <recommendedName>
        <fullName evidence="1">DNA-directed DNA polymerase</fullName>
        <ecNumber evidence="1">2.7.7.7</ecNumber>
    </recommendedName>
</protein>
<dbReference type="EC" id="2.7.7.7" evidence="1"/>
<comment type="caution">
    <text evidence="8">The sequence shown here is derived from an EMBL/GenBank/DDBJ whole genome shotgun (WGS) entry which is preliminary data.</text>
</comment>
<dbReference type="Gene3D" id="1.10.10.1600">
    <property type="entry name" value="Bacterial DNA polymerase III alpha subunit, thumb domain"/>
    <property type="match status" value="1"/>
</dbReference>
<dbReference type="CDD" id="cd04485">
    <property type="entry name" value="DnaE_OBF"/>
    <property type="match status" value="1"/>
</dbReference>
<feature type="domain" description="Polymerase/histidinol phosphatase N-terminal" evidence="7">
    <location>
        <begin position="8"/>
        <end position="73"/>
    </location>
</feature>
<dbReference type="Pfam" id="PF17657">
    <property type="entry name" value="DNA_pol3_finger"/>
    <property type="match status" value="1"/>
</dbReference>
<evidence type="ECO:0000256" key="6">
    <source>
        <dbReference type="ARBA" id="ARBA00049244"/>
    </source>
</evidence>
<reference evidence="8 9" key="1">
    <citation type="submission" date="2020-08" db="EMBL/GenBank/DDBJ databases">
        <title>Acidobacteriota in marine sediments use diverse sulfur dissimilation pathways.</title>
        <authorList>
            <person name="Wasmund K."/>
        </authorList>
    </citation>
    <scope>NUCLEOTIDE SEQUENCE [LARGE SCALE GENOMIC DNA]</scope>
    <source>
        <strain evidence="8">MAG AM4</strain>
    </source>
</reference>
<name>A0A8J7CDC3_9BACT</name>
<accession>A0A8J7CDC3</accession>
<keyword evidence="2" id="KW-0808">Transferase</keyword>
<sequence>MENSGQFVHLHVHSHFSFCRGVDGLRELCRAARARGMDTLAVTDTNGLYGLIWFLQFAREEGIRPIVGAEAVWGGEQAVVLVRNEEGYSGLCRLLSNLHQAAGPTVGSEGIGAGSPAPFDLGQALVDLPAGVVILTRSTRLLERLAVHRSTQDLYGELRPDLAPAERGRLKRFLKDHGLPPVATAAACFAHREGHRTHRLLRAIATGSTLASFRGDDPPGTAPPDCWLADPGVMEGRHPDQPEAMANSLRIADACRFTPELGKPIFPAYVTADGGDPAALLEQLCLDGAYRRYGGVGEPVRRRLDHEMAIIRAKGFSPYFLVVRDIVAQAPRTCGRGSAAASLVSYLLGITHVDPIRHDLYFERFLHHGRSDPPDIDVDFPWDERDDVLKWVFDHFGEGQVAMIANHCTLGTRAAVRETAKVLGLPGAEISRVCKRFPWHADDPMEVVRKHPCFRGVELGEPWPEIFRLAMTVQGTPRNLSVHCGGVVIVPGGVSRVVPVQPTPKGLPVVQWEKDQAEDAGLVKIDLLGNRSLAVIRDACREVGDHGGESIDFHRFDPTEDAETCAMVSRGETMGVFYVESPAMRQLQAKCGKGDFEHLVIHSSIIRPAANVYIQEYVRRLKGGSWEPLHPALDHVLRETYGIMVYQEDVSRAAIALAGFDAGSADELRKVMSKKHKAAKLADYRDRFIDGARRRGIGDDVIGKIWDMMLSFSGYSFCKPHSASYAMVSFQSAYLRAHHPAEFMAAVISNQGGYYSAFAYVSEARRIGLAVLPPCINRSMKHWTGRNDAIRVGLMQLQGFPGSARDHLLQDRARSGRYRDFDDLLQRAGDVAGPEAVRTLILAGACDGLLPAGGNRADLAWKLAAWSRSRERTPADASLFASHRVEPEPPSRLPRMGRYDDRALLEHEVRCLGFLVSRHPLTLYTDVIRKAKAVPARDLNRHVGRRVTLVGWYVTGKPVMTKHGEAMEFLSFEDTTALYETTFFPRAYDRFCSMISRHRPYFLTGRVEENYGVATLNVDGVRPVDRAAGG</sequence>
<dbReference type="Pfam" id="PF14579">
    <property type="entry name" value="HHH_6"/>
    <property type="match status" value="1"/>
</dbReference>
<keyword evidence="5" id="KW-0239">DNA-directed DNA polymerase</keyword>
<evidence type="ECO:0000313" key="9">
    <source>
        <dbReference type="Proteomes" id="UP000648239"/>
    </source>
</evidence>
<keyword evidence="4" id="KW-0235">DNA replication</keyword>
<gene>
    <name evidence="8" type="ORF">IFK94_10455</name>
</gene>
<comment type="catalytic activity">
    <reaction evidence="6">
        <text>DNA(n) + a 2'-deoxyribonucleoside 5'-triphosphate = DNA(n+1) + diphosphate</text>
        <dbReference type="Rhea" id="RHEA:22508"/>
        <dbReference type="Rhea" id="RHEA-COMP:17339"/>
        <dbReference type="Rhea" id="RHEA-COMP:17340"/>
        <dbReference type="ChEBI" id="CHEBI:33019"/>
        <dbReference type="ChEBI" id="CHEBI:61560"/>
        <dbReference type="ChEBI" id="CHEBI:173112"/>
        <dbReference type="EC" id="2.7.7.7"/>
    </reaction>
</comment>
<dbReference type="InterPro" id="IPR040982">
    <property type="entry name" value="DNA_pol3_finger"/>
</dbReference>
<dbReference type="SUPFAM" id="SSF89550">
    <property type="entry name" value="PHP domain-like"/>
    <property type="match status" value="1"/>
</dbReference>
<evidence type="ECO:0000313" key="8">
    <source>
        <dbReference type="EMBL" id="MBD3868532.1"/>
    </source>
</evidence>
<dbReference type="GO" id="GO:0008408">
    <property type="term" value="F:3'-5' exonuclease activity"/>
    <property type="evidence" value="ECO:0007669"/>
    <property type="project" value="InterPro"/>
</dbReference>
<dbReference type="NCBIfam" id="TIGR00594">
    <property type="entry name" value="polc"/>
    <property type="match status" value="1"/>
</dbReference>
<dbReference type="GO" id="GO:0006260">
    <property type="term" value="P:DNA replication"/>
    <property type="evidence" value="ECO:0007669"/>
    <property type="project" value="UniProtKB-KW"/>
</dbReference>
<dbReference type="InterPro" id="IPR003141">
    <property type="entry name" value="Pol/His_phosphatase_N"/>
</dbReference>
<dbReference type="PANTHER" id="PTHR32294">
    <property type="entry name" value="DNA POLYMERASE III SUBUNIT ALPHA"/>
    <property type="match status" value="1"/>
</dbReference>
<evidence type="ECO:0000259" key="7">
    <source>
        <dbReference type="SMART" id="SM00481"/>
    </source>
</evidence>
<evidence type="ECO:0000256" key="4">
    <source>
        <dbReference type="ARBA" id="ARBA00022705"/>
    </source>
</evidence>
<dbReference type="InterPro" id="IPR011708">
    <property type="entry name" value="DNA_pol3_alpha_NTPase_dom"/>
</dbReference>
<dbReference type="GO" id="GO:0003887">
    <property type="term" value="F:DNA-directed DNA polymerase activity"/>
    <property type="evidence" value="ECO:0007669"/>
    <property type="project" value="UniProtKB-KW"/>
</dbReference>
<dbReference type="Gene3D" id="1.10.150.870">
    <property type="match status" value="1"/>
</dbReference>
<proteinExistence type="predicted"/>
<evidence type="ECO:0000256" key="1">
    <source>
        <dbReference type="ARBA" id="ARBA00012417"/>
    </source>
</evidence>
<dbReference type="InterPro" id="IPR041931">
    <property type="entry name" value="DNA_pol3_alpha_thumb_dom"/>
</dbReference>
<dbReference type="Pfam" id="PF02811">
    <property type="entry name" value="PHP"/>
    <property type="match status" value="1"/>
</dbReference>
<dbReference type="Pfam" id="PF07733">
    <property type="entry name" value="DNA_pol3_alpha"/>
    <property type="match status" value="1"/>
</dbReference>
<dbReference type="InterPro" id="IPR004805">
    <property type="entry name" value="DnaE2/DnaE/PolC"/>
</dbReference>